<evidence type="ECO:0000313" key="1">
    <source>
        <dbReference type="EMBL" id="VVE17361.1"/>
    </source>
</evidence>
<evidence type="ECO:0000313" key="2">
    <source>
        <dbReference type="Proteomes" id="UP000396788"/>
    </source>
</evidence>
<dbReference type="AlphaFoldDB" id="A0A5E4VYX8"/>
<name>A0A5E4VYX8_9BURK</name>
<proteinExistence type="predicted"/>
<sequence>MTSNIKREVRPKGENGFGVFLVRVGDDVAIDCVAEYSGPLAYELACRQAALGEAPWISNVPGDLPQAQSNLTKPPFLTTERGQVRIHDGVTAAPLAETWTGVCCDSSVKSFWYIGREQNEQSFNKLEARDYLEAVQEARDLVSARQSVSRYPGSQSLIRAYSQQYPSADDARDALAKTSALAGFVFGYVDETSWRTVTFHVDRFPAQTDPESCCITPVFSYSRETAPAIST</sequence>
<gene>
    <name evidence="1" type="ORF">PCE31107_02965</name>
</gene>
<protein>
    <submittedName>
        <fullName evidence="1">Uncharacterized protein</fullName>
    </submittedName>
</protein>
<organism evidence="1 2">
    <name type="scientific">Pandoraea cepalis</name>
    <dbReference type="NCBI Taxonomy" id="2508294"/>
    <lineage>
        <taxon>Bacteria</taxon>
        <taxon>Pseudomonadati</taxon>
        <taxon>Pseudomonadota</taxon>
        <taxon>Betaproteobacteria</taxon>
        <taxon>Burkholderiales</taxon>
        <taxon>Burkholderiaceae</taxon>
        <taxon>Pandoraea</taxon>
    </lineage>
</organism>
<reference evidence="1 2" key="1">
    <citation type="submission" date="2019-08" db="EMBL/GenBank/DDBJ databases">
        <authorList>
            <person name="Peeters C."/>
        </authorList>
    </citation>
    <scope>NUCLEOTIDE SEQUENCE [LARGE SCALE GENOMIC DNA]</scope>
    <source>
        <strain evidence="1 2">LMG 31107</strain>
    </source>
</reference>
<dbReference type="EMBL" id="CABPRY010000006">
    <property type="protein sequence ID" value="VVE17361.1"/>
    <property type="molecule type" value="Genomic_DNA"/>
</dbReference>
<dbReference type="Proteomes" id="UP000396788">
    <property type="component" value="Unassembled WGS sequence"/>
</dbReference>
<dbReference type="RefSeq" id="WP_150609386.1">
    <property type="nucleotide sequence ID" value="NZ_CABPRY010000006.1"/>
</dbReference>
<accession>A0A5E4VYX8</accession>